<keyword evidence="2" id="KW-0597">Phosphoprotein</keyword>
<dbReference type="PROSITE" id="PS00012">
    <property type="entry name" value="PHOSPHOPANTETHEINE"/>
    <property type="match status" value="1"/>
</dbReference>
<dbReference type="PROSITE" id="PS00455">
    <property type="entry name" value="AMP_BINDING"/>
    <property type="match status" value="1"/>
</dbReference>
<dbReference type="InterPro" id="IPR013120">
    <property type="entry name" value="FAR_NAD-bd"/>
</dbReference>
<dbReference type="OrthoDB" id="408177at2759"/>
<dbReference type="InterPro" id="IPR009081">
    <property type="entry name" value="PP-bd_ACP"/>
</dbReference>
<dbReference type="Pfam" id="PF00501">
    <property type="entry name" value="AMP-binding"/>
    <property type="match status" value="1"/>
</dbReference>
<dbReference type="SUPFAM" id="SSF51735">
    <property type="entry name" value="NAD(P)-binding Rossmann-fold domains"/>
    <property type="match status" value="2"/>
</dbReference>
<dbReference type="Proteomes" id="UP000078544">
    <property type="component" value="Unassembled WGS sequence"/>
</dbReference>
<dbReference type="GO" id="GO:0016616">
    <property type="term" value="F:oxidoreductase activity, acting on the CH-OH group of donors, NAD or NADP as acceptor"/>
    <property type="evidence" value="ECO:0007669"/>
    <property type="project" value="UniProtKB-ARBA"/>
</dbReference>
<dbReference type="SUPFAM" id="SSF47336">
    <property type="entry name" value="ACP-like"/>
    <property type="match status" value="1"/>
</dbReference>
<name>A0A167YV57_9HYPO</name>
<keyword evidence="4" id="KW-0560">Oxidoreductase</keyword>
<proteinExistence type="inferred from homology"/>
<evidence type="ECO:0000256" key="3">
    <source>
        <dbReference type="ARBA" id="ARBA00022598"/>
    </source>
</evidence>
<dbReference type="Pfam" id="PF07993">
    <property type="entry name" value="NAD_binding_4"/>
    <property type="match status" value="1"/>
</dbReference>
<dbReference type="CDD" id="cd05930">
    <property type="entry name" value="A_NRPS"/>
    <property type="match status" value="1"/>
</dbReference>
<feature type="domain" description="Carrier" evidence="7">
    <location>
        <begin position="535"/>
        <end position="612"/>
    </location>
</feature>
<dbReference type="InterPro" id="IPR036291">
    <property type="entry name" value="NAD(P)-bd_dom_sf"/>
</dbReference>
<dbReference type="Gene3D" id="3.30.300.30">
    <property type="match status" value="1"/>
</dbReference>
<dbReference type="SMART" id="SM00823">
    <property type="entry name" value="PKS_PP"/>
    <property type="match status" value="1"/>
</dbReference>
<evidence type="ECO:0000256" key="2">
    <source>
        <dbReference type="ARBA" id="ARBA00022553"/>
    </source>
</evidence>
<dbReference type="Pfam" id="PF00550">
    <property type="entry name" value="PP-binding"/>
    <property type="match status" value="1"/>
</dbReference>
<gene>
    <name evidence="8" type="ORF">AAL_06551</name>
</gene>
<dbReference type="PANTHER" id="PTHR44845:SF6">
    <property type="entry name" value="BETA-ALANINE-ACTIVATING ENZYME"/>
    <property type="match status" value="1"/>
</dbReference>
<evidence type="ECO:0000259" key="7">
    <source>
        <dbReference type="PROSITE" id="PS50075"/>
    </source>
</evidence>
<dbReference type="STRING" id="1081109.A0A167YV57"/>
<protein>
    <submittedName>
        <fullName evidence="8">Nonribosomal peptide synthetase 10</fullName>
    </submittedName>
</protein>
<evidence type="ECO:0000256" key="6">
    <source>
        <dbReference type="SAM" id="MobiDB-lite"/>
    </source>
</evidence>
<evidence type="ECO:0000256" key="1">
    <source>
        <dbReference type="ARBA" id="ARBA00022450"/>
    </source>
</evidence>
<dbReference type="InterPro" id="IPR036736">
    <property type="entry name" value="ACP-like_sf"/>
</dbReference>
<dbReference type="Gene3D" id="3.40.50.720">
    <property type="entry name" value="NAD(P)-binding Rossmann-like Domain"/>
    <property type="match status" value="2"/>
</dbReference>
<organism evidence="8 9">
    <name type="scientific">Moelleriella libera RCEF 2490</name>
    <dbReference type="NCBI Taxonomy" id="1081109"/>
    <lineage>
        <taxon>Eukaryota</taxon>
        <taxon>Fungi</taxon>
        <taxon>Dikarya</taxon>
        <taxon>Ascomycota</taxon>
        <taxon>Pezizomycotina</taxon>
        <taxon>Sordariomycetes</taxon>
        <taxon>Hypocreomycetidae</taxon>
        <taxon>Hypocreales</taxon>
        <taxon>Clavicipitaceae</taxon>
        <taxon>Moelleriella</taxon>
    </lineage>
</organism>
<dbReference type="Pfam" id="PF00106">
    <property type="entry name" value="adh_short"/>
    <property type="match status" value="1"/>
</dbReference>
<evidence type="ECO:0000313" key="8">
    <source>
        <dbReference type="EMBL" id="KZZ91797.1"/>
    </source>
</evidence>
<dbReference type="InterPro" id="IPR057326">
    <property type="entry name" value="KR_dom"/>
</dbReference>
<keyword evidence="1" id="KW-0596">Phosphopantetheine</keyword>
<dbReference type="Gene3D" id="3.40.50.12780">
    <property type="entry name" value="N-terminal domain of ligase-like"/>
    <property type="match status" value="1"/>
</dbReference>
<reference evidence="8 9" key="1">
    <citation type="journal article" date="2016" name="Genome Biol. Evol.">
        <title>Divergent and convergent evolution of fungal pathogenicity.</title>
        <authorList>
            <person name="Shang Y."/>
            <person name="Xiao G."/>
            <person name="Zheng P."/>
            <person name="Cen K."/>
            <person name="Zhan S."/>
            <person name="Wang C."/>
        </authorList>
    </citation>
    <scope>NUCLEOTIDE SEQUENCE [LARGE SCALE GENOMIC DNA]</scope>
    <source>
        <strain evidence="8 9">RCEF 2490</strain>
    </source>
</reference>
<keyword evidence="9" id="KW-1185">Reference proteome</keyword>
<evidence type="ECO:0000256" key="4">
    <source>
        <dbReference type="ARBA" id="ARBA00023002"/>
    </source>
</evidence>
<evidence type="ECO:0000256" key="5">
    <source>
        <dbReference type="ARBA" id="ARBA00029454"/>
    </source>
</evidence>
<dbReference type="InterPro" id="IPR002347">
    <property type="entry name" value="SDR_fam"/>
</dbReference>
<evidence type="ECO:0000313" key="9">
    <source>
        <dbReference type="Proteomes" id="UP000078544"/>
    </source>
</evidence>
<keyword evidence="3" id="KW-0436">Ligase</keyword>
<dbReference type="PRINTS" id="PR00081">
    <property type="entry name" value="GDHRDH"/>
</dbReference>
<feature type="region of interest" description="Disordered" evidence="6">
    <location>
        <begin position="512"/>
        <end position="534"/>
    </location>
</feature>
<dbReference type="InterPro" id="IPR045851">
    <property type="entry name" value="AMP-bd_C_sf"/>
</dbReference>
<dbReference type="SMART" id="SM00822">
    <property type="entry name" value="PKS_KR"/>
    <property type="match status" value="1"/>
</dbReference>
<accession>A0A167YV57</accession>
<dbReference type="InterPro" id="IPR020806">
    <property type="entry name" value="PKS_PP-bd"/>
</dbReference>
<dbReference type="PANTHER" id="PTHR44845">
    <property type="entry name" value="CARRIER DOMAIN-CONTAINING PROTEIN"/>
    <property type="match status" value="1"/>
</dbReference>
<comment type="caution">
    <text evidence="8">The sequence shown here is derived from an EMBL/GenBank/DDBJ whole genome shotgun (WGS) entry which is preliminary data.</text>
</comment>
<dbReference type="NCBIfam" id="TIGR01746">
    <property type="entry name" value="Thioester-redct"/>
    <property type="match status" value="1"/>
</dbReference>
<dbReference type="FunFam" id="3.40.50.720:FF:000047">
    <property type="entry name" value="NADP-dependent L-serine/L-allo-threonine dehydrogenase"/>
    <property type="match status" value="1"/>
</dbReference>
<dbReference type="PROSITE" id="PS50075">
    <property type="entry name" value="CARRIER"/>
    <property type="match status" value="1"/>
</dbReference>
<dbReference type="InterPro" id="IPR020845">
    <property type="entry name" value="AMP-binding_CS"/>
</dbReference>
<dbReference type="CDD" id="cd05235">
    <property type="entry name" value="SDR_e1"/>
    <property type="match status" value="1"/>
</dbReference>
<dbReference type="InterPro" id="IPR010080">
    <property type="entry name" value="Thioester_reductase-like_dom"/>
</dbReference>
<comment type="similarity">
    <text evidence="5">Belongs to the NRP synthetase family.</text>
</comment>
<sequence length="1281" mass="137784">MPILDITKDLAALFEVQAKATPEAVALEDEKRVLTYAELDRETGTLATRLRRYGVGRDCLVGVLMSRSADNVIASLAALRAGGAFLVLELAYPPALLCDVIEDAKPTVILTQKAHAGSLSHVNIPFMVVDQPEMTKLAREPVPVENRPPPPASDDLDKLAFVSYSSGTTGKPKGIANPHRAPVLSYDLRFGLSDLQPGDRVACNVFFVWEMLRPLIRGATCVAVPDSRSYDPEALVEFLGARKITDTLMTPTLLATVLTRFPSLTESLPNLKSLWLNGEVVTTDLCRRAFKALPSVRLLNVYSASETHEIAAGDIKTFVDYEAQVCPVGPPIDPKSIYILDDAGNRVGIGASGELYVGGDMLARGYLNLPETTAKAFQVDPFSPALDARMYRTGDMARILPSGLLEITGRVGGMIKTRGYTVQPGAVETTIIKHLAVSACAVVARGEGLDKQLVAYVVPDNEEARTRTVLVIDDSGYSPVARRALSDHLAHYMIPTIWVELDALPTHGVSGKTDLRALPPPPTPKTPTVEAKKEADTRIKMETIVKIWAAVLNISPSAISQSHSFFDLGGHSLTLAELSGRLSTTFGFPVPLAPLAGTPTLEGHMDAVKAARDGHTAAVQADLPSVLRADIALPEDIKGNGKPMCRLNDAETILLTGATGYLGAFLLKSLIDETSAQIICLIRFTEPNAGCSPAGIARIRKNLIDLGIWSDAMLERMEVVPGNLARRCLGLAPETYEDLANRVDVIIHAAATVNLVYPYAALRNANVGGTREILRLASRGGATVHHISTNGVLPPSKDPYPEEAMLSIDEVHSKIPDGYGQTKWVAEKVVCEAGRRGMHVRVYRPGTISGNSVTGATNPWDLLNALIVESLNLGFAPHVHGWLAEMTPVDFVSQAIITLANHPSEGQQLFHLGDPAPVTAENVFQDLAALGFPTERLPWDDWVALWKEKRGSGRGGDEPFTVDILRGGMPTVETLELVTILDDKVSQPALDLYGVSRPKIDRDLWVTYTRGFFARGWLPHPPLRLKANGVHNTKKGRLAGRVAVITGASSGIGAAVAAKLAGEGAHVALAARRIEELEKVKAQLPASGGKVLVHQTDVTSRQQVQSLVESTEKELGPVDMLISCAGVMYFTMMANCQTEEWERTVDINCKGLLHCLASTVPRFLARKTGHIVAISSDAGRKVFPGLGVYSASKFFVEATLQSLRLETAGSGLRVTSIQPGNVDTGLLGISTDAEALKKYGEPSGAKVLDAEDVAEAILHAVTRPEHVAVNEVLIEPRDEPI</sequence>
<dbReference type="InterPro" id="IPR000873">
    <property type="entry name" value="AMP-dep_synth/lig_dom"/>
</dbReference>
<dbReference type="InterPro" id="IPR006162">
    <property type="entry name" value="Ppantetheine_attach_site"/>
</dbReference>
<dbReference type="GO" id="GO:0031177">
    <property type="term" value="F:phosphopantetheine binding"/>
    <property type="evidence" value="ECO:0007669"/>
    <property type="project" value="InterPro"/>
</dbReference>
<dbReference type="Gene3D" id="1.10.1200.10">
    <property type="entry name" value="ACP-like"/>
    <property type="match status" value="1"/>
</dbReference>
<dbReference type="SUPFAM" id="SSF56801">
    <property type="entry name" value="Acetyl-CoA synthetase-like"/>
    <property type="match status" value="1"/>
</dbReference>
<dbReference type="EMBL" id="AZGY01000017">
    <property type="protein sequence ID" value="KZZ91797.1"/>
    <property type="molecule type" value="Genomic_DNA"/>
</dbReference>
<dbReference type="InterPro" id="IPR042099">
    <property type="entry name" value="ANL_N_sf"/>
</dbReference>
<dbReference type="GO" id="GO:0016874">
    <property type="term" value="F:ligase activity"/>
    <property type="evidence" value="ECO:0007669"/>
    <property type="project" value="UniProtKB-KW"/>
</dbReference>